<evidence type="ECO:0000313" key="6">
    <source>
        <dbReference type="Proteomes" id="UP000142477"/>
    </source>
</evidence>
<comment type="subcellular location">
    <subcellularLocation>
        <location evidence="1">Membrane</location>
        <topology evidence="1">Single-pass membrane protein</topology>
    </subcellularLocation>
</comment>
<evidence type="ECO:0000256" key="3">
    <source>
        <dbReference type="ARBA" id="ARBA00022989"/>
    </source>
</evidence>
<evidence type="ECO:0000256" key="4">
    <source>
        <dbReference type="ARBA" id="ARBA00023136"/>
    </source>
</evidence>
<proteinExistence type="predicted"/>
<dbReference type="InterPro" id="IPR006872">
    <property type="entry name" value="Poxvirus_H7"/>
</dbReference>
<dbReference type="RefSeq" id="YP_009177129.1">
    <property type="nucleotide sequence ID" value="NC_028238.1"/>
</dbReference>
<organism evidence="5 6">
    <name type="scientific">Turkeypox virus</name>
    <dbReference type="NCBI Taxonomy" id="336486"/>
    <lineage>
        <taxon>Viruses</taxon>
        <taxon>Varidnaviria</taxon>
        <taxon>Bamfordvirae</taxon>
        <taxon>Nucleocytoviricota</taxon>
        <taxon>Pokkesviricetes</taxon>
        <taxon>Chitovirales</taxon>
        <taxon>Poxviridae</taxon>
        <taxon>Chordopoxvirinae</taxon>
        <taxon>Avipoxvirus</taxon>
        <taxon>Avipoxvirus turkeypox</taxon>
    </lineage>
</organism>
<keyword evidence="3" id="KW-1133">Transmembrane helix</keyword>
<dbReference type="GO" id="GO:0016020">
    <property type="term" value="C:membrane"/>
    <property type="evidence" value="ECO:0007669"/>
    <property type="project" value="UniProtKB-SubCell"/>
</dbReference>
<evidence type="ECO:0000256" key="2">
    <source>
        <dbReference type="ARBA" id="ARBA00022692"/>
    </source>
</evidence>
<protein>
    <submittedName>
        <fullName evidence="5">17 kDa protein</fullName>
    </submittedName>
</protein>
<accession>A0A0M3ZK33</accession>
<reference evidence="5 6" key="1">
    <citation type="journal article" date="2015" name="Infect. Genet. Evol.">
        <title>Unique genomic organization of a novel Avipoxvirus detected in turkey (Meleagris gallopavo).</title>
        <authorList>
            <person name="Banyai K."/>
            <person name="Palya V."/>
            <person name="Denes B."/>
            <person name="Glavits R."/>
            <person name="Ivanics E."/>
            <person name="Horvath B."/>
            <person name="Farkas S.L."/>
            <person name="Marton S."/>
            <person name="Balint A."/>
            <person name="Gyuranecz M."/>
            <person name="Erdelyi K."/>
            <person name="Dan A."/>
        </authorList>
    </citation>
    <scope>NUCLEOTIDE SEQUENCE [LARGE SCALE GENOMIC DNA]</scope>
    <source>
        <strain evidence="5 6">TKPV-HU1124/2011</strain>
    </source>
</reference>
<keyword evidence="4" id="KW-0472">Membrane</keyword>
<keyword evidence="6" id="KW-1185">Reference proteome</keyword>
<keyword evidence="2" id="KW-0812">Transmembrane</keyword>
<sequence>MDSKFRILLNTFFKGELDTKDVYALIKYIFGKEPMETTFSIDNNNCIFIDFLYDDGVLASEYIELNLYRLTDYKSNVGIIAKELTDIMFINDDIKEYILQSKKLKKFIRLYKNSNTMHKAVVMKNQQKRLMSIGIDETGYDFIKDTIFPTHRK</sequence>
<evidence type="ECO:0000313" key="5">
    <source>
        <dbReference type="EMBL" id="ALA62482.1"/>
    </source>
</evidence>
<evidence type="ECO:0000256" key="1">
    <source>
        <dbReference type="ARBA" id="ARBA00004167"/>
    </source>
</evidence>
<dbReference type="KEGG" id="vg:26122798"/>
<name>A0A0M3ZK33_9POXV</name>
<dbReference type="EMBL" id="KP728110">
    <property type="protein sequence ID" value="ALA62482.1"/>
    <property type="molecule type" value="Genomic_DNA"/>
</dbReference>
<dbReference type="Proteomes" id="UP000142477">
    <property type="component" value="Segment"/>
</dbReference>
<dbReference type="Pfam" id="PF04787">
    <property type="entry name" value="Pox_H7"/>
    <property type="match status" value="1"/>
</dbReference>
<dbReference type="OrthoDB" id="13950at10239"/>
<dbReference type="GeneID" id="26122798"/>